<dbReference type="Pfam" id="PF04230">
    <property type="entry name" value="PS_pyruv_trans"/>
    <property type="match status" value="1"/>
</dbReference>
<keyword evidence="3" id="KW-1185">Reference proteome</keyword>
<gene>
    <name evidence="2" type="ORF">HNR75_000080</name>
</gene>
<accession>A0A841GFU7</accession>
<name>A0A841GFU7_9GAMM</name>
<dbReference type="InterPro" id="IPR007345">
    <property type="entry name" value="Polysacch_pyruvyl_Trfase"/>
</dbReference>
<dbReference type="EMBL" id="JACHGR010000001">
    <property type="protein sequence ID" value="MBB6054215.1"/>
    <property type="molecule type" value="Genomic_DNA"/>
</dbReference>
<evidence type="ECO:0000259" key="1">
    <source>
        <dbReference type="Pfam" id="PF04230"/>
    </source>
</evidence>
<sequence length="406" mass="44426">MSAYPVPMYPTILFGAFDRHNFGDLLFPHIAATLLQDTPVLFAGLTAVDLRQYGGHQVQAIARLASEWKKSPVNLMHVGGEILTCDAWLAAVMLLPPEQVQSVIARFDNKPAERLGWAREQLGLAGLAPYCAPRTLFPQMNHMIYTAVGGVDFSDYPAEFRAEVISKLKEAEVVSVRDQQTLSQLQPNGIDARLIPDPAVMVAELFAPQIRHHAQSADMLQIKNACPQGYIAMQFSADFGDDKTLSTIAAQLDNVVTATGYAVVFFRAGAAPWHDDLSCYQRVASRMSAPAAILFESLNIWDICALIADSRLYCGSSLHGRIIAMSFARPRVNLCHSVQRDGMTKQAAFAATWELASLPATVVPETMTQGILAALAIDRSALQRKAHDLVQRYRQGFTALCAGLKP</sequence>
<comment type="caution">
    <text evidence="2">The sequence shown here is derived from an EMBL/GenBank/DDBJ whole genome shotgun (WGS) entry which is preliminary data.</text>
</comment>
<evidence type="ECO:0000313" key="2">
    <source>
        <dbReference type="EMBL" id="MBB6054215.1"/>
    </source>
</evidence>
<evidence type="ECO:0000313" key="3">
    <source>
        <dbReference type="Proteomes" id="UP000585721"/>
    </source>
</evidence>
<protein>
    <recommendedName>
        <fullName evidence="1">Polysaccharide pyruvyl transferase domain-containing protein</fullName>
    </recommendedName>
</protein>
<feature type="domain" description="Polysaccharide pyruvyl transferase" evidence="1">
    <location>
        <begin position="157"/>
        <end position="332"/>
    </location>
</feature>
<organism evidence="2 3">
    <name type="scientific">Tolumonas osonensis</name>
    <dbReference type="NCBI Taxonomy" id="675874"/>
    <lineage>
        <taxon>Bacteria</taxon>
        <taxon>Pseudomonadati</taxon>
        <taxon>Pseudomonadota</taxon>
        <taxon>Gammaproteobacteria</taxon>
        <taxon>Aeromonadales</taxon>
        <taxon>Aeromonadaceae</taxon>
        <taxon>Tolumonas</taxon>
    </lineage>
</organism>
<reference evidence="2 3" key="1">
    <citation type="submission" date="2020-08" db="EMBL/GenBank/DDBJ databases">
        <title>Genomic Encyclopedia of Type Strains, Phase IV (KMG-IV): sequencing the most valuable type-strain genomes for metagenomic binning, comparative biology and taxonomic classification.</title>
        <authorList>
            <person name="Goeker M."/>
        </authorList>
    </citation>
    <scope>NUCLEOTIDE SEQUENCE [LARGE SCALE GENOMIC DNA]</scope>
    <source>
        <strain evidence="2 3">DSM 22975</strain>
    </source>
</reference>
<dbReference type="PANTHER" id="PTHR36836:SF1">
    <property type="entry name" value="COLANIC ACID BIOSYNTHESIS PROTEIN WCAK"/>
    <property type="match status" value="1"/>
</dbReference>
<dbReference type="Proteomes" id="UP000585721">
    <property type="component" value="Unassembled WGS sequence"/>
</dbReference>
<dbReference type="RefSeq" id="WP_246358654.1">
    <property type="nucleotide sequence ID" value="NZ_JACHGR010000001.1"/>
</dbReference>
<dbReference type="AlphaFoldDB" id="A0A841GFU7"/>
<dbReference type="PANTHER" id="PTHR36836">
    <property type="entry name" value="COLANIC ACID BIOSYNTHESIS PROTEIN WCAK"/>
    <property type="match status" value="1"/>
</dbReference>
<proteinExistence type="predicted"/>